<dbReference type="SUPFAM" id="SSF53850">
    <property type="entry name" value="Periplasmic binding protein-like II"/>
    <property type="match status" value="1"/>
</dbReference>
<dbReference type="Gene3D" id="3.40.190.10">
    <property type="entry name" value="Periplasmic binding protein-like II"/>
    <property type="match status" value="2"/>
</dbReference>
<dbReference type="GO" id="GO:0030973">
    <property type="term" value="F:molybdate ion binding"/>
    <property type="evidence" value="ECO:0007669"/>
    <property type="project" value="InterPro"/>
</dbReference>
<evidence type="ECO:0000256" key="1">
    <source>
        <dbReference type="ARBA" id="ARBA00009175"/>
    </source>
</evidence>
<dbReference type="Proteomes" id="UP000182248">
    <property type="component" value="Unassembled WGS sequence"/>
</dbReference>
<dbReference type="InterPro" id="IPR005950">
    <property type="entry name" value="ModA"/>
</dbReference>
<dbReference type="PANTHER" id="PTHR30632">
    <property type="entry name" value="MOLYBDATE-BINDING PERIPLASMIC PROTEIN"/>
    <property type="match status" value="1"/>
</dbReference>
<keyword evidence="7" id="KW-1185">Reference proteome</keyword>
<evidence type="ECO:0000256" key="2">
    <source>
        <dbReference type="ARBA" id="ARBA00022723"/>
    </source>
</evidence>
<protein>
    <submittedName>
        <fullName evidence="6">Molybdate transport system substrate-binding protein</fullName>
    </submittedName>
</protein>
<evidence type="ECO:0000256" key="4">
    <source>
        <dbReference type="PIRSR" id="PIRSR004846-1"/>
    </source>
</evidence>
<evidence type="ECO:0000256" key="3">
    <source>
        <dbReference type="ARBA" id="ARBA00022729"/>
    </source>
</evidence>
<dbReference type="Pfam" id="PF13531">
    <property type="entry name" value="SBP_bac_11"/>
    <property type="match status" value="1"/>
</dbReference>
<keyword evidence="3 5" id="KW-0732">Signal</keyword>
<feature type="binding site" evidence="4">
    <location>
        <position position="62"/>
    </location>
    <ligand>
        <name>molybdate</name>
        <dbReference type="ChEBI" id="CHEBI:36264"/>
    </ligand>
</feature>
<dbReference type="GO" id="GO:0046872">
    <property type="term" value="F:metal ion binding"/>
    <property type="evidence" value="ECO:0007669"/>
    <property type="project" value="UniProtKB-KW"/>
</dbReference>
<dbReference type="GO" id="GO:0015689">
    <property type="term" value="P:molybdate ion transport"/>
    <property type="evidence" value="ECO:0007669"/>
    <property type="project" value="InterPro"/>
</dbReference>
<dbReference type="InterPro" id="IPR050682">
    <property type="entry name" value="ModA/WtpA"/>
</dbReference>
<dbReference type="CDD" id="cd13539">
    <property type="entry name" value="PBP2_AvModA"/>
    <property type="match status" value="1"/>
</dbReference>
<gene>
    <name evidence="6" type="ORF">SAMN02927921_03149</name>
</gene>
<dbReference type="PIRSF" id="PIRSF004846">
    <property type="entry name" value="ModA"/>
    <property type="match status" value="1"/>
</dbReference>
<organism evidence="6 7">
    <name type="scientific">Sinomicrobium oceani</name>
    <dbReference type="NCBI Taxonomy" id="1150368"/>
    <lineage>
        <taxon>Bacteria</taxon>
        <taxon>Pseudomonadati</taxon>
        <taxon>Bacteroidota</taxon>
        <taxon>Flavobacteriia</taxon>
        <taxon>Flavobacteriales</taxon>
        <taxon>Flavobacteriaceae</taxon>
        <taxon>Sinomicrobium</taxon>
    </lineage>
</organism>
<feature type="binding site" evidence="4">
    <location>
        <position position="167"/>
    </location>
    <ligand>
        <name>molybdate</name>
        <dbReference type="ChEBI" id="CHEBI:36264"/>
    </ligand>
</feature>
<accession>A0A1K1R4A4</accession>
<dbReference type="RefSeq" id="WP_072318338.1">
    <property type="nucleotide sequence ID" value="NZ_FPJE01000018.1"/>
</dbReference>
<sequence length="253" mass="27376">MTLTVKIAVYGMLMLCCLACSPAHQAKITVATAANMKFAMQPLLADFTEKTGVECEMIVGSSGKLTAQIREGAPYDIFVSADMKYPQTLYEEGVAKAPPEIYAYGRLILWSVNGAIPALTALPHPDVGHIALANPRNAPYGAAAVAVLKHYGIWDTVQDKLVYGESISQTNHFIMSGAATVGFTALSVVRSPDIEGKGRYIIPDPETYPPIAQGVVLIPQPDTDPEQAGKFYDYLFSPEARKVLKDFGYLVDE</sequence>
<dbReference type="AlphaFoldDB" id="A0A1K1R4A4"/>
<keyword evidence="4" id="KW-0500">Molybdenum</keyword>
<reference evidence="6 7" key="1">
    <citation type="submission" date="2016-11" db="EMBL/GenBank/DDBJ databases">
        <authorList>
            <person name="Jaros S."/>
            <person name="Januszkiewicz K."/>
            <person name="Wedrychowicz H."/>
        </authorList>
    </citation>
    <scope>NUCLEOTIDE SEQUENCE [LARGE SCALE GENOMIC DNA]</scope>
    <source>
        <strain evidence="6 7">CGMCC 1.12145</strain>
    </source>
</reference>
<name>A0A1K1R4A4_9FLAO</name>
<comment type="similarity">
    <text evidence="1">Belongs to the bacterial solute-binding protein ModA family.</text>
</comment>
<dbReference type="PANTHER" id="PTHR30632:SF14">
    <property type="entry name" value="TUNGSTATE_MOLYBDATE_CHROMATE-BINDING PROTEIN MODA"/>
    <property type="match status" value="1"/>
</dbReference>
<evidence type="ECO:0000313" key="6">
    <source>
        <dbReference type="EMBL" id="SFW66683.1"/>
    </source>
</evidence>
<dbReference type="InterPro" id="IPR044084">
    <property type="entry name" value="AvModA-like_subst-bd"/>
</dbReference>
<keyword evidence="2 4" id="KW-0479">Metal-binding</keyword>
<evidence type="ECO:0000256" key="5">
    <source>
        <dbReference type="SAM" id="SignalP"/>
    </source>
</evidence>
<dbReference type="NCBIfam" id="TIGR01256">
    <property type="entry name" value="modA"/>
    <property type="match status" value="1"/>
</dbReference>
<evidence type="ECO:0000313" key="7">
    <source>
        <dbReference type="Proteomes" id="UP000182248"/>
    </source>
</evidence>
<proteinExistence type="inferred from homology"/>
<dbReference type="EMBL" id="FPJE01000018">
    <property type="protein sequence ID" value="SFW66683.1"/>
    <property type="molecule type" value="Genomic_DNA"/>
</dbReference>
<dbReference type="STRING" id="1150368.SAMN02927921_03149"/>
<feature type="chain" id="PRO_5013176598" evidence="5">
    <location>
        <begin position="27"/>
        <end position="253"/>
    </location>
</feature>
<feature type="signal peptide" evidence="5">
    <location>
        <begin position="1"/>
        <end position="26"/>
    </location>
</feature>